<sequence>MSCSDSTDHTVEEILATGGSQVGGERSIEDRGSEMGKRTWMIPKESLLMKRVVMIQKKSTKVIHFQAGAGNDAAYHYYKSSSETGLCRGTNGFKIVDCKSGDWAFYLRDNGKVAFFYRLAFEYGLRLPCHLFIIEDCKYYGVAPSQFVPNTWNIHFLCGDLYIQGLDTPWCRSSAFFSNCRKGLEGGTPLRLAGGTSINLRALKLTGSGSQISLAWRLVRGPNGSSLFSGLTPAPDGYDGMPVMDMGIGGPLAIDGIRMIVNTRGEEGREFMMNKSKEDYVDYVVYNLINGKLELEPNVDPPMASLELIEEELDPGKGFVAHVALGKRSRRSARGEGRSSTLLIASSMLTVLSQRMLQPYRFSLMKKDKNLMELMDDNLLVLTKKEFRALQLSVGKHRKAKEEAQKHHGQLEKKMGELHKKYTDFEKQHNTLTADYAALKTLKDQDAGTFALFKIQVEKAAEYEEKEAGRAAAVANATDIAEDLANEAKAELLKSIKEAHP</sequence>
<feature type="compositionally biased region" description="Basic and acidic residues" evidence="1">
    <location>
        <begin position="1"/>
        <end position="12"/>
    </location>
</feature>
<dbReference type="OrthoDB" id="1750920at2759"/>
<evidence type="ECO:0000256" key="1">
    <source>
        <dbReference type="SAM" id="MobiDB-lite"/>
    </source>
</evidence>
<evidence type="ECO:0000313" key="2">
    <source>
        <dbReference type="EMBL" id="OMP10701.1"/>
    </source>
</evidence>
<keyword evidence="3" id="KW-1185">Reference proteome</keyword>
<feature type="region of interest" description="Disordered" evidence="1">
    <location>
        <begin position="1"/>
        <end position="34"/>
    </location>
</feature>
<dbReference type="AlphaFoldDB" id="A0A1R3KUD0"/>
<dbReference type="Proteomes" id="UP000187203">
    <property type="component" value="Unassembled WGS sequence"/>
</dbReference>
<reference evidence="3" key="1">
    <citation type="submission" date="2013-09" db="EMBL/GenBank/DDBJ databases">
        <title>Corchorus olitorius genome sequencing.</title>
        <authorList>
            <person name="Alam M."/>
            <person name="Haque M.S."/>
            <person name="Islam M.S."/>
            <person name="Emdad E.M."/>
            <person name="Islam M.M."/>
            <person name="Ahmed B."/>
            <person name="Halim A."/>
            <person name="Hossen Q.M.M."/>
            <person name="Hossain M.Z."/>
            <person name="Ahmed R."/>
            <person name="Khan M.M."/>
            <person name="Islam R."/>
            <person name="Rashid M.M."/>
            <person name="Khan S.A."/>
            <person name="Rahman M.S."/>
            <person name="Alam M."/>
            <person name="Yahiya A.S."/>
            <person name="Khan M.S."/>
            <person name="Azam M.S."/>
            <person name="Haque T."/>
            <person name="Lashkar M.Z.H."/>
            <person name="Akhand A.I."/>
            <person name="Morshed G."/>
            <person name="Roy S."/>
            <person name="Uddin K.S."/>
            <person name="Rabeya T."/>
            <person name="Hossain A.S."/>
            <person name="Chowdhury A."/>
            <person name="Snigdha A.R."/>
            <person name="Mortoza M.S."/>
            <person name="Matin S.A."/>
            <person name="Hoque S.M.E."/>
            <person name="Islam M.K."/>
            <person name="Roy D.K."/>
            <person name="Haider R."/>
            <person name="Moosa M.M."/>
            <person name="Elias S.M."/>
            <person name="Hasan A.M."/>
            <person name="Jahan S."/>
            <person name="Shafiuddin M."/>
            <person name="Mahmood N."/>
            <person name="Shommy N.S."/>
        </authorList>
    </citation>
    <scope>NUCLEOTIDE SEQUENCE [LARGE SCALE GENOMIC DNA]</scope>
    <source>
        <strain evidence="3">cv. O-4</strain>
    </source>
</reference>
<comment type="caution">
    <text evidence="2">The sequence shown here is derived from an EMBL/GenBank/DDBJ whole genome shotgun (WGS) entry which is preliminary data.</text>
</comment>
<accession>A0A1R3KUD0</accession>
<gene>
    <name evidence="2" type="ORF">COLO4_04348</name>
</gene>
<evidence type="ECO:0000313" key="3">
    <source>
        <dbReference type="Proteomes" id="UP000187203"/>
    </source>
</evidence>
<name>A0A1R3KUD0_9ROSI</name>
<organism evidence="2 3">
    <name type="scientific">Corchorus olitorius</name>
    <dbReference type="NCBI Taxonomy" id="93759"/>
    <lineage>
        <taxon>Eukaryota</taxon>
        <taxon>Viridiplantae</taxon>
        <taxon>Streptophyta</taxon>
        <taxon>Embryophyta</taxon>
        <taxon>Tracheophyta</taxon>
        <taxon>Spermatophyta</taxon>
        <taxon>Magnoliopsida</taxon>
        <taxon>eudicotyledons</taxon>
        <taxon>Gunneridae</taxon>
        <taxon>Pentapetalae</taxon>
        <taxon>rosids</taxon>
        <taxon>malvids</taxon>
        <taxon>Malvales</taxon>
        <taxon>Malvaceae</taxon>
        <taxon>Grewioideae</taxon>
        <taxon>Apeibeae</taxon>
        <taxon>Corchorus</taxon>
    </lineage>
</organism>
<dbReference type="EMBL" id="AWUE01011360">
    <property type="protein sequence ID" value="OMP10701.1"/>
    <property type="molecule type" value="Genomic_DNA"/>
</dbReference>
<proteinExistence type="predicted"/>
<protein>
    <submittedName>
        <fullName evidence="2">Uncharacterized protein</fullName>
    </submittedName>
</protein>